<evidence type="ECO:0000256" key="1">
    <source>
        <dbReference type="ARBA" id="ARBA00004651"/>
    </source>
</evidence>
<name>A0ABU3H708_9BACL</name>
<accession>A0ABU3H708</accession>
<feature type="transmembrane region" description="Helical" evidence="6">
    <location>
        <begin position="324"/>
        <end position="342"/>
    </location>
</feature>
<evidence type="ECO:0000256" key="3">
    <source>
        <dbReference type="ARBA" id="ARBA00022692"/>
    </source>
</evidence>
<feature type="transmembrane region" description="Helical" evidence="6">
    <location>
        <begin position="280"/>
        <end position="303"/>
    </location>
</feature>
<dbReference type="InterPro" id="IPR003841">
    <property type="entry name" value="Na/Pi_transpt"/>
</dbReference>
<dbReference type="Pfam" id="PF02690">
    <property type="entry name" value="Na_Pi_cotrans"/>
    <property type="match status" value="1"/>
</dbReference>
<feature type="transmembrane region" description="Helical" evidence="6">
    <location>
        <begin position="27"/>
        <end position="45"/>
    </location>
</feature>
<evidence type="ECO:0000256" key="2">
    <source>
        <dbReference type="ARBA" id="ARBA00022475"/>
    </source>
</evidence>
<keyword evidence="2" id="KW-1003">Cell membrane</keyword>
<reference evidence="7 8" key="1">
    <citation type="submission" date="2023-07" db="EMBL/GenBank/DDBJ databases">
        <title>Genomic Encyclopedia of Type Strains, Phase IV (KMG-IV): sequencing the most valuable type-strain genomes for metagenomic binning, comparative biology and taxonomic classification.</title>
        <authorList>
            <person name="Goeker M."/>
        </authorList>
    </citation>
    <scope>NUCLEOTIDE SEQUENCE [LARGE SCALE GENOMIC DNA]</scope>
    <source>
        <strain evidence="7 8">T98</strain>
    </source>
</reference>
<evidence type="ECO:0000256" key="5">
    <source>
        <dbReference type="ARBA" id="ARBA00023136"/>
    </source>
</evidence>
<organism evidence="7 8">
    <name type="scientific">Paenibacillus forsythiae</name>
    <dbReference type="NCBI Taxonomy" id="365616"/>
    <lineage>
        <taxon>Bacteria</taxon>
        <taxon>Bacillati</taxon>
        <taxon>Bacillota</taxon>
        <taxon>Bacilli</taxon>
        <taxon>Bacillales</taxon>
        <taxon>Paenibacillaceae</taxon>
        <taxon>Paenibacillus</taxon>
    </lineage>
</organism>
<dbReference type="NCBIfam" id="NF037997">
    <property type="entry name" value="Na_Pi_symport"/>
    <property type="match status" value="1"/>
</dbReference>
<keyword evidence="5 6" id="KW-0472">Membrane</keyword>
<dbReference type="EMBL" id="JAUSUY010000007">
    <property type="protein sequence ID" value="MDT3426574.1"/>
    <property type="molecule type" value="Genomic_DNA"/>
</dbReference>
<evidence type="ECO:0000313" key="8">
    <source>
        <dbReference type="Proteomes" id="UP001248709"/>
    </source>
</evidence>
<feature type="transmembrane region" description="Helical" evidence="6">
    <location>
        <begin position="89"/>
        <end position="111"/>
    </location>
</feature>
<dbReference type="PANTHER" id="PTHR10010">
    <property type="entry name" value="SOLUTE CARRIER FAMILY 34 SODIUM PHOSPHATE , MEMBER 2-RELATED"/>
    <property type="match status" value="1"/>
</dbReference>
<dbReference type="PANTHER" id="PTHR10010:SF46">
    <property type="entry name" value="SODIUM-DEPENDENT PHOSPHATE TRANSPORT PROTEIN 2B"/>
    <property type="match status" value="1"/>
</dbReference>
<evidence type="ECO:0000256" key="6">
    <source>
        <dbReference type="SAM" id="Phobius"/>
    </source>
</evidence>
<feature type="transmembrane region" description="Helical" evidence="6">
    <location>
        <begin position="251"/>
        <end position="274"/>
    </location>
</feature>
<feature type="transmembrane region" description="Helical" evidence="6">
    <location>
        <begin position="131"/>
        <end position="152"/>
    </location>
</feature>
<proteinExistence type="predicted"/>
<evidence type="ECO:0000313" key="7">
    <source>
        <dbReference type="EMBL" id="MDT3426574.1"/>
    </source>
</evidence>
<protein>
    <submittedName>
        <fullName evidence="7">Phosphate:Na+ symporter</fullName>
    </submittedName>
</protein>
<feature type="transmembrane region" description="Helical" evidence="6">
    <location>
        <begin position="172"/>
        <end position="194"/>
    </location>
</feature>
<evidence type="ECO:0000256" key="4">
    <source>
        <dbReference type="ARBA" id="ARBA00022989"/>
    </source>
</evidence>
<feature type="transmembrane region" description="Helical" evidence="6">
    <location>
        <begin position="214"/>
        <end position="239"/>
    </location>
</feature>
<dbReference type="Proteomes" id="UP001248709">
    <property type="component" value="Unassembled WGS sequence"/>
</dbReference>
<keyword evidence="4 6" id="KW-1133">Transmembrane helix</keyword>
<keyword evidence="3 6" id="KW-0812">Transmembrane</keyword>
<comment type="caution">
    <text evidence="7">The sequence shown here is derived from an EMBL/GenBank/DDBJ whole genome shotgun (WGS) entry which is preliminary data.</text>
</comment>
<sequence>MSRMPDSYIWCTTLAQKRRTAAMIREVLFPVLYGIVIFLAGMKLMETALSRLAGPLLTGVLNRATATPLMGMASSTLLTALLQSSTAVTVLSIGMVNAGLLTYARTLGIILGSNIGTCLTTELIGLQIGRFAAPLLAASLALWAAAVTLGELPPHRFRLAEAGRRIALPLQFASLALAGFALVLWGISVMQSIGPALQESGLFGWFLDRAAENVLWGFAAGACLTALLHSSSAVIGMAMGVAASGALPPELGIAIVLGANVGTCVTAVIASIGGSPSGVFVAWSHVALNAGGAALFLPLTGLLRETAAWIGGGPAAQIAHAQTLFNVACSLLALPLCYLPVWSRLERRLQ</sequence>
<gene>
    <name evidence="7" type="ORF">J2Z22_002100</name>
</gene>
<keyword evidence="8" id="KW-1185">Reference proteome</keyword>
<comment type="subcellular location">
    <subcellularLocation>
        <location evidence="1">Cell membrane</location>
        <topology evidence="1">Multi-pass membrane protein</topology>
    </subcellularLocation>
</comment>